<keyword evidence="2" id="KW-1185">Reference proteome</keyword>
<dbReference type="EMBL" id="JALKCG010000004">
    <property type="protein sequence ID" value="MCK0208789.1"/>
    <property type="molecule type" value="Genomic_DNA"/>
</dbReference>
<reference evidence="1 2" key="1">
    <citation type="submission" date="2022-04" db="EMBL/GenBank/DDBJ databases">
        <authorList>
            <person name="Grouzdev D.S."/>
            <person name="Pantiukh K.S."/>
            <person name="Krutkina M.S."/>
        </authorList>
    </citation>
    <scope>NUCLEOTIDE SEQUENCE [LARGE SCALE GENOMIC DNA]</scope>
    <source>
        <strain evidence="1 2">Jip08</strain>
    </source>
</reference>
<gene>
    <name evidence="1" type="ORF">MWN33_12190</name>
</gene>
<reference evidence="2" key="2">
    <citation type="submission" date="2023-07" db="EMBL/GenBank/DDBJ databases">
        <title>Ancylobacter moscoviensis sp. nov., facultatively methylotrophic bacteria from activated sludge and the reclassification of Starkeya novella (Starkey 1934) Kelly et al. 2000 as Ancylobacter novellus comb. nov., Starkeya koreensis Im et al. 2006 as Ancylobacter koreensis comb.nov., Angulomicrobium tetraedrale Vasil'eva et al. 1986 as Ancylobacter tetraedralis comb. nov., Angulomicrobium amanitiforme Fritz et al. 2004 as Ancylobacter amanitiformis comb. nov. and Methylorhabdus multivorans Doronina et al. 1996 as Ancylobacter multivorans comb. nov. and emended description of the genus Ancylobacter.</title>
        <authorList>
            <person name="Doronina N."/>
            <person name="Chemodurova A."/>
            <person name="Grouzdev D."/>
            <person name="Koziaeva V."/>
            <person name="Shi W."/>
            <person name="Wu L."/>
            <person name="Kaparullina E."/>
        </authorList>
    </citation>
    <scope>NUCLEOTIDE SEQUENCE [LARGE SCALE GENOMIC DNA]</scope>
    <source>
        <strain evidence="2">Jip08</strain>
    </source>
</reference>
<dbReference type="Proteomes" id="UP001202867">
    <property type="component" value="Unassembled WGS sequence"/>
</dbReference>
<dbReference type="RefSeq" id="WP_247201060.1">
    <property type="nucleotide sequence ID" value="NZ_JALKCG010000004.1"/>
</dbReference>
<accession>A0ABT0DNJ6</accession>
<sequence length="132" mass="15551">MVYDKLGDHWQMNAYVPTAIYFEEADSVEYVRKDVPCVYRRVDDLLTLILDMDDRQLIGFKIKGFRNFYIRHRSINHNNSKEFLSLMNVIQKAARELGDDLFKNNERGRAYEQAGAIAREDRVTLQEFPEVA</sequence>
<proteinExistence type="predicted"/>
<organism evidence="1 2">
    <name type="scientific">Ancylobacter koreensis</name>
    <dbReference type="NCBI Taxonomy" id="266121"/>
    <lineage>
        <taxon>Bacteria</taxon>
        <taxon>Pseudomonadati</taxon>
        <taxon>Pseudomonadota</taxon>
        <taxon>Alphaproteobacteria</taxon>
        <taxon>Hyphomicrobiales</taxon>
        <taxon>Xanthobacteraceae</taxon>
        <taxon>Ancylobacter</taxon>
    </lineage>
</organism>
<protein>
    <submittedName>
        <fullName evidence="1">Uncharacterized protein</fullName>
    </submittedName>
</protein>
<comment type="caution">
    <text evidence="1">The sequence shown here is derived from an EMBL/GenBank/DDBJ whole genome shotgun (WGS) entry which is preliminary data.</text>
</comment>
<name>A0ABT0DNJ6_9HYPH</name>
<evidence type="ECO:0000313" key="1">
    <source>
        <dbReference type="EMBL" id="MCK0208789.1"/>
    </source>
</evidence>
<evidence type="ECO:0000313" key="2">
    <source>
        <dbReference type="Proteomes" id="UP001202867"/>
    </source>
</evidence>